<dbReference type="PANTHER" id="PTHR39639">
    <property type="entry name" value="CHROMOSOME 16, WHOLE GENOME SHOTGUN SEQUENCE"/>
    <property type="match status" value="1"/>
</dbReference>
<feature type="region of interest" description="Disordered" evidence="1">
    <location>
        <begin position="914"/>
        <end position="953"/>
    </location>
</feature>
<feature type="compositionally biased region" description="Low complexity" evidence="1">
    <location>
        <begin position="575"/>
        <end position="587"/>
    </location>
</feature>
<dbReference type="Proteomes" id="UP001383192">
    <property type="component" value="Unassembled WGS sequence"/>
</dbReference>
<feature type="compositionally biased region" description="Low complexity" evidence="1">
    <location>
        <begin position="744"/>
        <end position="795"/>
    </location>
</feature>
<proteinExistence type="predicted"/>
<dbReference type="EMBL" id="JAYKXP010000373">
    <property type="protein sequence ID" value="KAK7014108.1"/>
    <property type="molecule type" value="Genomic_DNA"/>
</dbReference>
<feature type="compositionally biased region" description="Polar residues" evidence="1">
    <location>
        <begin position="655"/>
        <end position="678"/>
    </location>
</feature>
<keyword evidence="4" id="KW-1185">Reference proteome</keyword>
<feature type="compositionally biased region" description="Basic and acidic residues" evidence="1">
    <location>
        <begin position="944"/>
        <end position="953"/>
    </location>
</feature>
<accession>A0AAW0AMA1</accession>
<organism evidence="3 4">
    <name type="scientific">Paramarasmius palmivorus</name>
    <dbReference type="NCBI Taxonomy" id="297713"/>
    <lineage>
        <taxon>Eukaryota</taxon>
        <taxon>Fungi</taxon>
        <taxon>Dikarya</taxon>
        <taxon>Basidiomycota</taxon>
        <taxon>Agaricomycotina</taxon>
        <taxon>Agaricomycetes</taxon>
        <taxon>Agaricomycetidae</taxon>
        <taxon>Agaricales</taxon>
        <taxon>Marasmiineae</taxon>
        <taxon>Marasmiaceae</taxon>
        <taxon>Paramarasmius</taxon>
    </lineage>
</organism>
<feature type="domain" description="GmrSD restriction endonucleases N-terminal" evidence="2">
    <location>
        <begin position="98"/>
        <end position="217"/>
    </location>
</feature>
<reference evidence="3 4" key="1">
    <citation type="submission" date="2024-01" db="EMBL/GenBank/DDBJ databases">
        <title>A draft genome for a cacao thread blight-causing isolate of Paramarasmius palmivorus.</title>
        <authorList>
            <person name="Baruah I.K."/>
            <person name="Bukari Y."/>
            <person name="Amoako-Attah I."/>
            <person name="Meinhardt L.W."/>
            <person name="Bailey B.A."/>
            <person name="Cohen S.P."/>
        </authorList>
    </citation>
    <scope>NUCLEOTIDE SEQUENCE [LARGE SCALE GENOMIC DNA]</scope>
    <source>
        <strain evidence="3 4">GH-12</strain>
    </source>
</reference>
<dbReference type="Pfam" id="PF03235">
    <property type="entry name" value="GmrSD_N"/>
    <property type="match status" value="1"/>
</dbReference>
<evidence type="ECO:0000259" key="2">
    <source>
        <dbReference type="Pfam" id="PF03235"/>
    </source>
</evidence>
<feature type="compositionally biased region" description="Acidic residues" evidence="1">
    <location>
        <begin position="13"/>
        <end position="35"/>
    </location>
</feature>
<feature type="compositionally biased region" description="Polar residues" evidence="1">
    <location>
        <begin position="796"/>
        <end position="809"/>
    </location>
</feature>
<evidence type="ECO:0000256" key="1">
    <source>
        <dbReference type="SAM" id="MobiDB-lite"/>
    </source>
</evidence>
<evidence type="ECO:0000313" key="4">
    <source>
        <dbReference type="Proteomes" id="UP001383192"/>
    </source>
</evidence>
<feature type="compositionally biased region" description="Low complexity" evidence="1">
    <location>
        <begin position="553"/>
        <end position="567"/>
    </location>
</feature>
<feature type="region of interest" description="Disordered" evidence="1">
    <location>
        <begin position="1"/>
        <end position="84"/>
    </location>
</feature>
<feature type="compositionally biased region" description="Low complexity" evidence="1">
    <location>
        <begin position="44"/>
        <end position="63"/>
    </location>
</feature>
<feature type="region of interest" description="Disordered" evidence="1">
    <location>
        <begin position="485"/>
        <end position="809"/>
    </location>
</feature>
<name>A0AAW0AMA1_9AGAR</name>
<feature type="compositionally biased region" description="Basic and acidic residues" evidence="1">
    <location>
        <begin position="520"/>
        <end position="550"/>
    </location>
</feature>
<feature type="compositionally biased region" description="Low complexity" evidence="1">
    <location>
        <begin position="835"/>
        <end position="851"/>
    </location>
</feature>
<feature type="compositionally biased region" description="Low complexity" evidence="1">
    <location>
        <begin position="615"/>
        <end position="625"/>
    </location>
</feature>
<sequence length="953" mass="104667">MPPTSTYTRTDDIDSDLTDIEGDDESEDELQEEEQIQNPVQKQSTPLSSSASTSKLTSRPTRSSSRKPKKEPTPEEDFEPDLETPLNRPMPCIWLYNVVWNDSKQTYLIDSILNNHSVSEIIFGVKKSKGMEMRTCIDGKQRLTSIRRFMNGEIPYKSPKTSCKYWWTTSNVKGRKEIPERLRERFSSATITCLDYRNITDDQERDLFSRVQNGVALTCAERLQSINGPLPTLIRVIKRQVNDAFNNNVNWGKDRGRDFQVTAQALYLIESSMESGKMPTQPTTGQIEKWLISQSQKDQVKEPFRRKTHEVIAMLCGLVVDPKLGEPFSMAKYNSKFSAMEFMMTAYMITLYAKEFSNERLSVAVECIRKHAQRESHGEAKFNSKAYKYLLTYVRRQLKLDVQEITGKAPQTPAQQYWEKKASAMEATRQQVKKEVKREVKKEIKKDVRKETKFKVDKAGDTVMGDDTQGEDSDVPLMKNLKRKHASMGCNGGADEDDAPKHAKAKRKLATSASTSAMKQETKPKEKVVTKGGSKETLVHAPKSRLDKVGRIPKTSSSTPSKSQTPLPTAPAPPSATALPKASAKKPIVAPIDTKIAAGSASKQVASRTNKPGPSSSSSMMVSLSIPGDCLPEQTDISRRHSSIRSFPAIPDSVRLQQSESISRPTTPQSQLSQTPASATFPENPPIRTIQQDIMSGASLSGPGDVARPSPSGSMSPLTPVPPSMSASTSSLGRGRPTGNERTLSSSSSRLANLRAARGASMSTSTFTTTPTPIPTTDPRLRSKSTGTTSGAGSTVAQPDTARSTVSAQPQWLALSNEIYKSFQDVSLSSTSEVPSTQPPSSSLPSNSMPPQTAQNQRSPALPPTAPRADRGRTVSAHQSGLAPQPGHRYHPYQRQESPPRLLKIKEVGEVCASPKPLMPKDEELPVSRLPTPPLSAGLPTKPSYDHWEPGSG</sequence>
<dbReference type="AlphaFoldDB" id="A0AAW0AMA1"/>
<gene>
    <name evidence="3" type="ORF">VNI00_019405</name>
</gene>
<protein>
    <recommendedName>
        <fullName evidence="2">GmrSD restriction endonucleases N-terminal domain-containing protein</fullName>
    </recommendedName>
</protein>
<comment type="caution">
    <text evidence="3">The sequence shown here is derived from an EMBL/GenBank/DDBJ whole genome shotgun (WGS) entry which is preliminary data.</text>
</comment>
<evidence type="ECO:0000313" key="3">
    <source>
        <dbReference type="EMBL" id="KAK7014108.1"/>
    </source>
</evidence>
<feature type="compositionally biased region" description="Polar residues" evidence="1">
    <location>
        <begin position="601"/>
        <end position="614"/>
    </location>
</feature>
<dbReference type="PANTHER" id="PTHR39639:SF1">
    <property type="entry name" value="DUF262 DOMAIN-CONTAINING PROTEIN"/>
    <property type="match status" value="1"/>
</dbReference>
<feature type="region of interest" description="Disordered" evidence="1">
    <location>
        <begin position="826"/>
        <end position="902"/>
    </location>
</feature>
<dbReference type="InterPro" id="IPR004919">
    <property type="entry name" value="GmrSD_N"/>
</dbReference>